<dbReference type="InterPro" id="IPR027417">
    <property type="entry name" value="P-loop_NTPase"/>
</dbReference>
<dbReference type="GO" id="GO:0004386">
    <property type="term" value="F:helicase activity"/>
    <property type="evidence" value="ECO:0007669"/>
    <property type="project" value="UniProtKB-KW"/>
</dbReference>
<gene>
    <name evidence="8" type="ORF">SAMN06295960_2636</name>
</gene>
<protein>
    <submittedName>
        <fullName evidence="8">ATP-dependent helicase HrpB</fullName>
    </submittedName>
</protein>
<dbReference type="STRING" id="1852522.SAMN06295960_2636"/>
<accession>A0A1X7KTT5</accession>
<dbReference type="SMART" id="SM00490">
    <property type="entry name" value="HELICc"/>
    <property type="match status" value="1"/>
</dbReference>
<evidence type="ECO:0000256" key="2">
    <source>
        <dbReference type="ARBA" id="ARBA00022801"/>
    </source>
</evidence>
<dbReference type="InterPro" id="IPR010225">
    <property type="entry name" value="HrpB"/>
</dbReference>
<dbReference type="InterPro" id="IPR001650">
    <property type="entry name" value="Helicase_C-like"/>
</dbReference>
<dbReference type="SMART" id="SM00847">
    <property type="entry name" value="HA2"/>
    <property type="match status" value="1"/>
</dbReference>
<dbReference type="NCBIfam" id="TIGR01970">
    <property type="entry name" value="DEAH_box_HrpB"/>
    <property type="match status" value="1"/>
</dbReference>
<dbReference type="PROSITE" id="PS51194">
    <property type="entry name" value="HELICASE_CTER"/>
    <property type="match status" value="1"/>
</dbReference>
<dbReference type="InterPro" id="IPR014001">
    <property type="entry name" value="Helicase_ATP-bd"/>
</dbReference>
<evidence type="ECO:0000259" key="7">
    <source>
        <dbReference type="PROSITE" id="PS51194"/>
    </source>
</evidence>
<dbReference type="InterPro" id="IPR007502">
    <property type="entry name" value="Helicase-assoc_dom"/>
</dbReference>
<dbReference type="InterPro" id="IPR013689">
    <property type="entry name" value="RNA_helicase_ATP-dep_HrpB_C"/>
</dbReference>
<dbReference type="GO" id="GO:0005524">
    <property type="term" value="F:ATP binding"/>
    <property type="evidence" value="ECO:0007669"/>
    <property type="project" value="UniProtKB-KW"/>
</dbReference>
<dbReference type="InterPro" id="IPR049614">
    <property type="entry name" value="HrpB_DEXH"/>
</dbReference>
<feature type="compositionally biased region" description="Low complexity" evidence="5">
    <location>
        <begin position="572"/>
        <end position="587"/>
    </location>
</feature>
<name>A0A1X7KTT5_9BACL</name>
<dbReference type="CDD" id="cd17990">
    <property type="entry name" value="DEXHc_HrpB"/>
    <property type="match status" value="1"/>
</dbReference>
<keyword evidence="9" id="KW-1185">Reference proteome</keyword>
<dbReference type="AlphaFoldDB" id="A0A1X7KTT5"/>
<dbReference type="CDD" id="cd18791">
    <property type="entry name" value="SF2_C_RHA"/>
    <property type="match status" value="1"/>
</dbReference>
<feature type="compositionally biased region" description="Polar residues" evidence="5">
    <location>
        <begin position="593"/>
        <end position="602"/>
    </location>
</feature>
<dbReference type="Pfam" id="PF08482">
    <property type="entry name" value="HrpB_C"/>
    <property type="match status" value="1"/>
</dbReference>
<proteinExistence type="predicted"/>
<evidence type="ECO:0000259" key="6">
    <source>
        <dbReference type="PROSITE" id="PS51192"/>
    </source>
</evidence>
<feature type="region of interest" description="Disordered" evidence="5">
    <location>
        <begin position="571"/>
        <end position="602"/>
    </location>
</feature>
<dbReference type="PANTHER" id="PTHR43519">
    <property type="entry name" value="ATP-DEPENDENT RNA HELICASE HRPB"/>
    <property type="match status" value="1"/>
</dbReference>
<evidence type="ECO:0000256" key="1">
    <source>
        <dbReference type="ARBA" id="ARBA00022741"/>
    </source>
</evidence>
<dbReference type="Proteomes" id="UP000193834">
    <property type="component" value="Unassembled WGS sequence"/>
</dbReference>
<feature type="domain" description="Helicase ATP-binding" evidence="6">
    <location>
        <begin position="47"/>
        <end position="211"/>
    </location>
</feature>
<keyword evidence="4" id="KW-0067">ATP-binding</keyword>
<dbReference type="FunFam" id="3.40.50.300:FF:002125">
    <property type="entry name" value="ATP-dependent helicase HrpB"/>
    <property type="match status" value="1"/>
</dbReference>
<feature type="domain" description="Helicase C-terminal" evidence="7">
    <location>
        <begin position="229"/>
        <end position="409"/>
    </location>
</feature>
<evidence type="ECO:0000256" key="4">
    <source>
        <dbReference type="ARBA" id="ARBA00022840"/>
    </source>
</evidence>
<dbReference type="Pfam" id="PF00271">
    <property type="entry name" value="Helicase_C"/>
    <property type="match status" value="1"/>
</dbReference>
<evidence type="ECO:0000313" key="8">
    <source>
        <dbReference type="EMBL" id="SMG44307.1"/>
    </source>
</evidence>
<sequence>MNDLKKASTHSPKSESALKTDPLDVKIEQCLAALPPIPIDEVCPSLKEELKEQRAAVLVAEPGAGKTTRVPLALLTEPWLNGGRVVMLEPRKLAARTAAHYMASLLGERVGETVGYRVRMDSKVSARTRIEVVTEGVLTRMLQADPSLEGVGLLIFDEYHERSLHADLGLALALEAQAVLREDLRILVMSATLAAKPLAELLHDAPILESKGRAYPVETVYVPASRDLRLESACAKLVMRALHEQEGDLLVFLPGAGEIHRTEAALMQELAQLSAQGLAKVRIRKLYSQLAARDQELAIAPSVPNERKIVLTTAIAETSLTVEGVKVVVDCGYMRVSRYSSRTGMSRLVTERVTKDAADQRRGRAGRLGPGVCYRMWSNEEHTHLKPHRLPEIMDADLLPLQLEIAAWGDPSGESLRWMTPPPEASLLQARQLLQQMGAMNTAGALTAHGKQMAANGLHPRLSHMVLEGISLGWGEIAMEWAALLQERDILQRHAALPGSATAAPSIGGPDIRKRWEIVHAYRRRAAAHKPNGTTTKLGGNMNLEAMLPYVDQATLQRIAEEVKRLERAFPSAQASRASQAGQASQAEHTRSNKNLKLPTSPNLTLEEQSGVLLSLGFPDRIAERRTDGRYLLSSGRGAAFSSSKVQDPIAYAPYLVALELDDQGTEARIHLALPVSPAFLLQYAAKWMEPHLHIAWDTEAEAVRVREQVKLGAIVFRERPVQDPDPDALGRALLAGLRAHPEGLSLLPWSKKAREWQLRLQFLHIHRPDEWPAASDGALLDTMEEWLLPHVYGMKSKQELQKLDLASILESFMTWDERQTLDRLAPSAFVVPSGSRIRIDYTNPEQPVLAARLQEMFGLMETPRIAGGRVPLTIHLLSPAGRPVQVTQDLSSFWSGTYFEVKKDLKGRYPKHYWPDDPSIAIPTRGVRPKGSS</sequence>
<organism evidence="8 9">
    <name type="scientific">Paenibacillus aquistagni</name>
    <dbReference type="NCBI Taxonomy" id="1852522"/>
    <lineage>
        <taxon>Bacteria</taxon>
        <taxon>Bacillati</taxon>
        <taxon>Bacillota</taxon>
        <taxon>Bacilli</taxon>
        <taxon>Bacillales</taxon>
        <taxon>Paenibacillaceae</taxon>
        <taxon>Paenibacillus</taxon>
    </lineage>
</organism>
<evidence type="ECO:0000256" key="5">
    <source>
        <dbReference type="SAM" id="MobiDB-lite"/>
    </source>
</evidence>
<reference evidence="8 9" key="1">
    <citation type="submission" date="2017-04" db="EMBL/GenBank/DDBJ databases">
        <authorList>
            <person name="Afonso C.L."/>
            <person name="Miller P.J."/>
            <person name="Scott M.A."/>
            <person name="Spackman E."/>
            <person name="Goraichik I."/>
            <person name="Dimitrov K.M."/>
            <person name="Suarez D.L."/>
            <person name="Swayne D.E."/>
        </authorList>
    </citation>
    <scope>NUCLEOTIDE SEQUENCE [LARGE SCALE GENOMIC DNA]</scope>
    <source>
        <strain evidence="8 9">11</strain>
    </source>
</reference>
<dbReference type="GO" id="GO:0003676">
    <property type="term" value="F:nucleic acid binding"/>
    <property type="evidence" value="ECO:0007669"/>
    <property type="project" value="InterPro"/>
</dbReference>
<keyword evidence="3 8" id="KW-0347">Helicase</keyword>
<dbReference type="Gene3D" id="1.20.120.1080">
    <property type="match status" value="1"/>
</dbReference>
<dbReference type="Pfam" id="PF00270">
    <property type="entry name" value="DEAD"/>
    <property type="match status" value="1"/>
</dbReference>
<keyword evidence="1" id="KW-0547">Nucleotide-binding</keyword>
<dbReference type="SMART" id="SM00487">
    <property type="entry name" value="DEXDc"/>
    <property type="match status" value="1"/>
</dbReference>
<dbReference type="GO" id="GO:0016787">
    <property type="term" value="F:hydrolase activity"/>
    <property type="evidence" value="ECO:0007669"/>
    <property type="project" value="UniProtKB-KW"/>
</dbReference>
<dbReference type="InterPro" id="IPR011545">
    <property type="entry name" value="DEAD/DEAH_box_helicase_dom"/>
</dbReference>
<dbReference type="PROSITE" id="PS51192">
    <property type="entry name" value="HELICASE_ATP_BIND_1"/>
    <property type="match status" value="1"/>
</dbReference>
<dbReference type="Gene3D" id="3.40.50.300">
    <property type="entry name" value="P-loop containing nucleotide triphosphate hydrolases"/>
    <property type="match status" value="2"/>
</dbReference>
<dbReference type="SUPFAM" id="SSF52540">
    <property type="entry name" value="P-loop containing nucleoside triphosphate hydrolases"/>
    <property type="match status" value="1"/>
</dbReference>
<evidence type="ECO:0000313" key="9">
    <source>
        <dbReference type="Proteomes" id="UP000193834"/>
    </source>
</evidence>
<dbReference type="PANTHER" id="PTHR43519:SF1">
    <property type="entry name" value="ATP-DEPENDENT RNA HELICASE HRPB"/>
    <property type="match status" value="1"/>
</dbReference>
<keyword evidence="2" id="KW-0378">Hydrolase</keyword>
<evidence type="ECO:0000256" key="3">
    <source>
        <dbReference type="ARBA" id="ARBA00022806"/>
    </source>
</evidence>
<dbReference type="EMBL" id="FXAZ01000003">
    <property type="protein sequence ID" value="SMG44307.1"/>
    <property type="molecule type" value="Genomic_DNA"/>
</dbReference>